<gene>
    <name evidence="1" type="ORF">P5G61_11290</name>
</gene>
<evidence type="ECO:0000313" key="2">
    <source>
        <dbReference type="Proteomes" id="UP001174205"/>
    </source>
</evidence>
<dbReference type="Proteomes" id="UP001174205">
    <property type="component" value="Unassembled WGS sequence"/>
</dbReference>
<organism evidence="1 2">
    <name type="scientific">Paenibacillus vandeheii</name>
    <dbReference type="NCBI Taxonomy" id="3035917"/>
    <lineage>
        <taxon>Bacteria</taxon>
        <taxon>Bacillati</taxon>
        <taxon>Bacillota</taxon>
        <taxon>Bacilli</taxon>
        <taxon>Bacillales</taxon>
        <taxon>Paenibacillaceae</taxon>
        <taxon>Paenibacillus</taxon>
    </lineage>
</organism>
<evidence type="ECO:0000313" key="1">
    <source>
        <dbReference type="EMBL" id="MDN4601809.1"/>
    </source>
</evidence>
<dbReference type="RefSeq" id="WP_301246483.1">
    <property type="nucleotide sequence ID" value="NZ_JAROCD010000005.1"/>
</dbReference>
<sequence>MLYSENQLSREEIELRAAELSGVYSRVQRVVTGATEAGQLIRGTSCYGII</sequence>
<name>A0ABT8J9M2_9BACL</name>
<reference evidence="1" key="1">
    <citation type="submission" date="2023-03" db="EMBL/GenBank/DDBJ databases">
        <title>MT1 and MT2 Draft Genomes of Novel Species.</title>
        <authorList>
            <person name="Venkateswaran K."/>
        </authorList>
    </citation>
    <scope>NUCLEOTIDE SEQUENCE</scope>
    <source>
        <strain evidence="1">F6_3S_P_1C</strain>
    </source>
</reference>
<accession>A0ABT8J9M2</accession>
<keyword evidence="2" id="KW-1185">Reference proteome</keyword>
<comment type="caution">
    <text evidence="1">The sequence shown here is derived from an EMBL/GenBank/DDBJ whole genome shotgun (WGS) entry which is preliminary data.</text>
</comment>
<dbReference type="EMBL" id="JAROCD010000005">
    <property type="protein sequence ID" value="MDN4601809.1"/>
    <property type="molecule type" value="Genomic_DNA"/>
</dbReference>
<protein>
    <submittedName>
        <fullName evidence="1">Uncharacterized protein</fullName>
    </submittedName>
</protein>
<proteinExistence type="predicted"/>